<evidence type="ECO:0000313" key="1">
    <source>
        <dbReference type="EMBL" id="CCA21877.1"/>
    </source>
</evidence>
<sequence>MYSVILQYGEEGDHQPIFLDKQIPAITQVRKLNEDLCSWFKCSWFERSLEVEVEVVNRLQYEFGHGNNVIGWEVDEISLSKWTKTTELHISETSIMSVEAYLHWDNGFYTLTWTEEESYRLNFRISDETLRSRQPVQFHTLGDQFMVSVVFDGVVLENQRVRINFDDEVTSSKKIFQTYSWGISKTLWKNT</sequence>
<reference evidence="1" key="2">
    <citation type="submission" date="2011-02" db="EMBL/GenBank/DDBJ databases">
        <authorList>
            <person name="MacLean D."/>
        </authorList>
    </citation>
    <scope>NUCLEOTIDE SEQUENCE</scope>
</reference>
<organism evidence="1">
    <name type="scientific">Albugo laibachii Nc14</name>
    <dbReference type="NCBI Taxonomy" id="890382"/>
    <lineage>
        <taxon>Eukaryota</taxon>
        <taxon>Sar</taxon>
        <taxon>Stramenopiles</taxon>
        <taxon>Oomycota</taxon>
        <taxon>Peronosporomycetes</taxon>
        <taxon>Albuginales</taxon>
        <taxon>Albuginaceae</taxon>
        <taxon>Albugo</taxon>
    </lineage>
</organism>
<accession>F0WKS0</accession>
<dbReference type="AlphaFoldDB" id="F0WKS0"/>
<reference evidence="1" key="1">
    <citation type="journal article" date="2011" name="PLoS Biol.">
        <title>Gene gain and loss during evolution of obligate parasitism in the white rust pathogen of Arabidopsis thaliana.</title>
        <authorList>
            <person name="Kemen E."/>
            <person name="Gardiner A."/>
            <person name="Schultz-Larsen T."/>
            <person name="Kemen A.C."/>
            <person name="Balmuth A.L."/>
            <person name="Robert-Seilaniantz A."/>
            <person name="Bailey K."/>
            <person name="Holub E."/>
            <person name="Studholme D.J."/>
            <person name="Maclean D."/>
            <person name="Jones J.D."/>
        </authorList>
    </citation>
    <scope>NUCLEOTIDE SEQUENCE</scope>
</reference>
<dbReference type="EMBL" id="FR824182">
    <property type="protein sequence ID" value="CCA21877.1"/>
    <property type="molecule type" value="Genomic_DNA"/>
</dbReference>
<protein>
    <submittedName>
        <fullName evidence="1">AlNc14C137G7110 protein</fullName>
    </submittedName>
</protein>
<name>F0WKS0_9STRA</name>
<proteinExistence type="predicted"/>
<dbReference type="HOGENOM" id="CLU_1423863_0_0_1"/>
<gene>
    <name evidence="1" type="primary">AlNc14C137G7110</name>
    <name evidence="1" type="ORF">ALNC14_080200</name>
</gene>